<keyword evidence="14" id="KW-1185">Reference proteome</keyword>
<dbReference type="InterPro" id="IPR002495">
    <property type="entry name" value="Glyco_trans_8"/>
</dbReference>
<keyword evidence="5 12" id="KW-1133">Transmembrane helix</keyword>
<evidence type="ECO:0000256" key="6">
    <source>
        <dbReference type="ARBA" id="ARBA00023136"/>
    </source>
</evidence>
<dbReference type="InterPro" id="IPR050587">
    <property type="entry name" value="GNT1/Glycosyltrans_8"/>
</dbReference>
<evidence type="ECO:0000256" key="12">
    <source>
        <dbReference type="SAM" id="Phobius"/>
    </source>
</evidence>
<evidence type="ECO:0000313" key="13">
    <source>
        <dbReference type="EMBL" id="PTQ30749.1"/>
    </source>
</evidence>
<dbReference type="GO" id="GO:0046872">
    <property type="term" value="F:metal ion binding"/>
    <property type="evidence" value="ECO:0007669"/>
    <property type="project" value="UniProtKB-KW"/>
</dbReference>
<organism evidence="13 14">
    <name type="scientific">Marchantia polymorpha</name>
    <name type="common">Common liverwort</name>
    <name type="synonym">Marchantia aquatica</name>
    <dbReference type="NCBI Taxonomy" id="3197"/>
    <lineage>
        <taxon>Eukaryota</taxon>
        <taxon>Viridiplantae</taxon>
        <taxon>Streptophyta</taxon>
        <taxon>Embryophyta</taxon>
        <taxon>Marchantiophyta</taxon>
        <taxon>Marchantiopsida</taxon>
        <taxon>Marchantiidae</taxon>
        <taxon>Marchantiales</taxon>
        <taxon>Marchantiaceae</taxon>
        <taxon>Marchantia</taxon>
    </lineage>
</organism>
<comment type="similarity">
    <text evidence="9">Belongs to the glycosyltransferase 8 family. Glycogenin subfamily.</text>
</comment>
<evidence type="ECO:0000256" key="10">
    <source>
        <dbReference type="RuleBase" id="RU362027"/>
    </source>
</evidence>
<gene>
    <name evidence="13" type="ORF">MARPO_0120s0025</name>
</gene>
<reference evidence="14" key="1">
    <citation type="journal article" date="2017" name="Cell">
        <title>Insights into land plant evolution garnered from the Marchantia polymorpha genome.</title>
        <authorList>
            <person name="Bowman J.L."/>
            <person name="Kohchi T."/>
            <person name="Yamato K.T."/>
            <person name="Jenkins J."/>
            <person name="Shu S."/>
            <person name="Ishizaki K."/>
            <person name="Yamaoka S."/>
            <person name="Nishihama R."/>
            <person name="Nakamura Y."/>
            <person name="Berger F."/>
            <person name="Adam C."/>
            <person name="Aki S.S."/>
            <person name="Althoff F."/>
            <person name="Araki T."/>
            <person name="Arteaga-Vazquez M.A."/>
            <person name="Balasubrmanian S."/>
            <person name="Barry K."/>
            <person name="Bauer D."/>
            <person name="Boehm C.R."/>
            <person name="Briginshaw L."/>
            <person name="Caballero-Perez J."/>
            <person name="Catarino B."/>
            <person name="Chen F."/>
            <person name="Chiyoda S."/>
            <person name="Chovatia M."/>
            <person name="Davies K.M."/>
            <person name="Delmans M."/>
            <person name="Demura T."/>
            <person name="Dierschke T."/>
            <person name="Dolan L."/>
            <person name="Dorantes-Acosta A.E."/>
            <person name="Eklund D.M."/>
            <person name="Florent S.N."/>
            <person name="Flores-Sandoval E."/>
            <person name="Fujiyama A."/>
            <person name="Fukuzawa H."/>
            <person name="Galik B."/>
            <person name="Grimanelli D."/>
            <person name="Grimwood J."/>
            <person name="Grossniklaus U."/>
            <person name="Hamada T."/>
            <person name="Haseloff J."/>
            <person name="Hetherington A.J."/>
            <person name="Higo A."/>
            <person name="Hirakawa Y."/>
            <person name="Hundley H.N."/>
            <person name="Ikeda Y."/>
            <person name="Inoue K."/>
            <person name="Inoue S.I."/>
            <person name="Ishida S."/>
            <person name="Jia Q."/>
            <person name="Kakita M."/>
            <person name="Kanazawa T."/>
            <person name="Kawai Y."/>
            <person name="Kawashima T."/>
            <person name="Kennedy M."/>
            <person name="Kinose K."/>
            <person name="Kinoshita T."/>
            <person name="Kohara Y."/>
            <person name="Koide E."/>
            <person name="Komatsu K."/>
            <person name="Kopischke S."/>
            <person name="Kubo M."/>
            <person name="Kyozuka J."/>
            <person name="Lagercrantz U."/>
            <person name="Lin S.S."/>
            <person name="Lindquist E."/>
            <person name="Lipzen A.M."/>
            <person name="Lu C.W."/>
            <person name="De Luna E."/>
            <person name="Martienssen R.A."/>
            <person name="Minamino N."/>
            <person name="Mizutani M."/>
            <person name="Mizutani M."/>
            <person name="Mochizuki N."/>
            <person name="Monte I."/>
            <person name="Mosher R."/>
            <person name="Nagasaki H."/>
            <person name="Nakagami H."/>
            <person name="Naramoto S."/>
            <person name="Nishitani K."/>
            <person name="Ohtani M."/>
            <person name="Okamoto T."/>
            <person name="Okumura M."/>
            <person name="Phillips J."/>
            <person name="Pollak B."/>
            <person name="Reinders A."/>
            <person name="Rovekamp M."/>
            <person name="Sano R."/>
            <person name="Sawa S."/>
            <person name="Schmid M.W."/>
            <person name="Shirakawa M."/>
            <person name="Solano R."/>
            <person name="Spunde A."/>
            <person name="Suetsugu N."/>
            <person name="Sugano S."/>
            <person name="Sugiyama A."/>
            <person name="Sun R."/>
            <person name="Suzuki Y."/>
            <person name="Takenaka M."/>
            <person name="Takezawa D."/>
            <person name="Tomogane H."/>
            <person name="Tsuzuki M."/>
            <person name="Ueda T."/>
            <person name="Umeda M."/>
            <person name="Ward J.M."/>
            <person name="Watanabe Y."/>
            <person name="Yazaki K."/>
            <person name="Yokoyama R."/>
            <person name="Yoshitake Y."/>
            <person name="Yotsui I."/>
            <person name="Zachgo S."/>
            <person name="Schmutz J."/>
        </authorList>
    </citation>
    <scope>NUCLEOTIDE SEQUENCE [LARGE SCALE GENOMIC DNA]</scope>
    <source>
        <strain evidence="14">Tak-1</strain>
    </source>
</reference>
<dbReference type="EMBL" id="KZ772792">
    <property type="protein sequence ID" value="PTQ30749.1"/>
    <property type="molecule type" value="Genomic_DNA"/>
</dbReference>
<dbReference type="Proteomes" id="UP000244005">
    <property type="component" value="Unassembled WGS sequence"/>
</dbReference>
<protein>
    <recommendedName>
        <fullName evidence="10">Hexosyltransferase</fullName>
        <ecNumber evidence="10">2.4.1.-</ecNumber>
    </recommendedName>
</protein>
<evidence type="ECO:0000256" key="8">
    <source>
        <dbReference type="ARBA" id="ARBA00037847"/>
    </source>
</evidence>
<evidence type="ECO:0000256" key="9">
    <source>
        <dbReference type="ARBA" id="ARBA00038162"/>
    </source>
</evidence>
<dbReference type="GO" id="GO:0071555">
    <property type="term" value="P:cell wall organization"/>
    <property type="evidence" value="ECO:0007669"/>
    <property type="project" value="UniProtKB-KW"/>
</dbReference>
<evidence type="ECO:0000313" key="14">
    <source>
        <dbReference type="Proteomes" id="UP000244005"/>
    </source>
</evidence>
<dbReference type="FunFam" id="3.90.550.10:FF:000018">
    <property type="entry name" value="Hexosyltransferase"/>
    <property type="match status" value="1"/>
</dbReference>
<evidence type="ECO:0000256" key="7">
    <source>
        <dbReference type="ARBA" id="ARBA00023316"/>
    </source>
</evidence>
<dbReference type="GO" id="GO:0005794">
    <property type="term" value="C:Golgi apparatus"/>
    <property type="evidence" value="ECO:0007669"/>
    <property type="project" value="UniProtKB-ARBA"/>
</dbReference>
<dbReference type="OrthoDB" id="2014201at2759"/>
<dbReference type="Pfam" id="PF01501">
    <property type="entry name" value="Glyco_transf_8"/>
    <property type="match status" value="1"/>
</dbReference>
<evidence type="ECO:0000256" key="11">
    <source>
        <dbReference type="SAM" id="MobiDB-lite"/>
    </source>
</evidence>
<keyword evidence="7" id="KW-0961">Cell wall biogenesis/degradation</keyword>
<dbReference type="GO" id="GO:0045492">
    <property type="term" value="P:xylan biosynthetic process"/>
    <property type="evidence" value="ECO:0000318"/>
    <property type="project" value="GO_Central"/>
</dbReference>
<evidence type="ECO:0000256" key="2">
    <source>
        <dbReference type="ARBA" id="ARBA00022679"/>
    </source>
</evidence>
<evidence type="ECO:0000256" key="5">
    <source>
        <dbReference type="ARBA" id="ARBA00022989"/>
    </source>
</evidence>
<keyword evidence="2" id="KW-0808">Transferase</keyword>
<keyword evidence="1" id="KW-0328">Glycosyltransferase</keyword>
<keyword evidence="4" id="KW-0479">Metal-binding</keyword>
<dbReference type="OMA" id="TAYHKSG"/>
<comment type="subcellular location">
    <subcellularLocation>
        <location evidence="8">Endomembrane system</location>
        <topology evidence="8">Single-pass membrane protein</topology>
    </subcellularLocation>
</comment>
<dbReference type="Gene3D" id="3.90.550.10">
    <property type="entry name" value="Spore Coat Polysaccharide Biosynthesis Protein SpsA, Chain A"/>
    <property type="match status" value="1"/>
</dbReference>
<proteinExistence type="inferred from homology"/>
<accession>A0A2R6WA71</accession>
<dbReference type="Gramene" id="Mp4g08210.1">
    <property type="protein sequence ID" value="Mp4g08210.1.cds"/>
    <property type="gene ID" value="Mp4g08210"/>
</dbReference>
<dbReference type="SUPFAM" id="SSF53448">
    <property type="entry name" value="Nucleotide-diphospho-sugar transferases"/>
    <property type="match status" value="1"/>
</dbReference>
<feature type="region of interest" description="Disordered" evidence="11">
    <location>
        <begin position="1"/>
        <end position="49"/>
    </location>
</feature>
<evidence type="ECO:0000256" key="4">
    <source>
        <dbReference type="ARBA" id="ARBA00022723"/>
    </source>
</evidence>
<dbReference type="PANTHER" id="PTHR11183">
    <property type="entry name" value="GLYCOGENIN SUBFAMILY MEMBER"/>
    <property type="match status" value="1"/>
</dbReference>
<dbReference type="AlphaFoldDB" id="A0A2R6WA71"/>
<dbReference type="InterPro" id="IPR029044">
    <property type="entry name" value="Nucleotide-diphossugar_trans"/>
</dbReference>
<keyword evidence="3 12" id="KW-0812">Transmembrane</keyword>
<sequence length="693" mass="79147">MKSITGAGGRSFEGRRPRQPGHFAEEVESDESFGHRRSPPKRSLSSKALVAADEDEDKYQKAKLFSRKIGILLLFAGAATVLVLLYPGSGNGSETGNPEEQEQQNEFEHNAIFTERSAEGSLPGCTASKSSLRARFMYSSFGTGYSNCDLPKGASVLRWMKSQFPHHGSLKIGLVNIDGEDVRKWTQYTRGWGKVHNFPFRSASSLGLNWSDFYPEWIDEEETDSIPKCPHLPLPSVSSGVKLDVIITRVPGDCGPGTNWRRDIRRLQILLAAATVASQAQSMVVVIISNCRPPLNLFTCDELLKRRDDVWLYLVDFHELQKRLSVPVGSCELAFPLDLHAANSFGTEGGWRSRKSSVRAHREAYATILHSDGLYVCGAIVIAQSIKLTGSQRDLVALVDASITAQQRQGLQDAGWKLQDIERIRNPKSEPQKYNAWNYSKFRLWQLVQYDKIIFIDADLLVLRNLDSLFDLPELSSTGNDKYLFNSGVMVIEPSNCTFNLLMDQIPEVESYNGGDQGFLNEIFPWWHRIPRRMNYLKFFWSNSTEEIIEKNELFQAEPPLLYVIHYLGVKPWLCFRDYDCNWNTEDSRKYASDIGHARWWKVHDSMSPELQQHCMLRTKQKAQLEFTRRQAEAAHFDDEHWKINITDPRLQICNERFCYWESMLWHWGENQTVTLPAAQRKASGARQQHLPS</sequence>
<feature type="compositionally biased region" description="Gly residues" evidence="11">
    <location>
        <begin position="1"/>
        <end position="11"/>
    </location>
</feature>
<dbReference type="CDD" id="cd02537">
    <property type="entry name" value="GT8_Glycogenin"/>
    <property type="match status" value="1"/>
</dbReference>
<evidence type="ECO:0000256" key="3">
    <source>
        <dbReference type="ARBA" id="ARBA00022692"/>
    </source>
</evidence>
<dbReference type="EC" id="2.4.1.-" evidence="10"/>
<feature type="transmembrane region" description="Helical" evidence="12">
    <location>
        <begin position="69"/>
        <end position="88"/>
    </location>
</feature>
<evidence type="ECO:0000256" key="1">
    <source>
        <dbReference type="ARBA" id="ARBA00022676"/>
    </source>
</evidence>
<name>A0A2R6WA71_MARPO</name>
<keyword evidence="6 12" id="KW-0472">Membrane</keyword>
<dbReference type="GO" id="GO:0016757">
    <property type="term" value="F:glycosyltransferase activity"/>
    <property type="evidence" value="ECO:0000318"/>
    <property type="project" value="GO_Central"/>
</dbReference>